<dbReference type="PROSITE" id="PS50902">
    <property type="entry name" value="FLAVODOXIN_LIKE"/>
    <property type="match status" value="1"/>
</dbReference>
<evidence type="ECO:0000256" key="7">
    <source>
        <dbReference type="ARBA" id="ARBA00022982"/>
    </source>
</evidence>
<dbReference type="Pfam" id="PF00258">
    <property type="entry name" value="Flavodoxin_1"/>
    <property type="match status" value="1"/>
</dbReference>
<dbReference type="RefSeq" id="WP_009553056.1">
    <property type="nucleotide sequence ID" value="NZ_ANAG01000011.1"/>
</dbReference>
<dbReference type="Gene3D" id="3.40.50.360">
    <property type="match status" value="1"/>
</dbReference>
<gene>
    <name evidence="9" type="ORF">D271_03260</name>
</gene>
<comment type="function">
    <text evidence="2">Low-potential electron donor to a number of redox enzymes.</text>
</comment>
<dbReference type="GO" id="GO:0016651">
    <property type="term" value="F:oxidoreductase activity, acting on NAD(P)H"/>
    <property type="evidence" value="ECO:0007669"/>
    <property type="project" value="UniProtKB-ARBA"/>
</dbReference>
<organism evidence="9 10">
    <name type="scientific">Ligilactobacillus saerimneri 30a</name>
    <dbReference type="NCBI Taxonomy" id="1227363"/>
    <lineage>
        <taxon>Bacteria</taxon>
        <taxon>Bacillati</taxon>
        <taxon>Bacillota</taxon>
        <taxon>Bacilli</taxon>
        <taxon>Lactobacillales</taxon>
        <taxon>Lactobacillaceae</taxon>
        <taxon>Ligilactobacillus</taxon>
    </lineage>
</organism>
<dbReference type="NCBIfam" id="NF005587">
    <property type="entry name" value="PRK07308.1"/>
    <property type="match status" value="1"/>
</dbReference>
<evidence type="ECO:0000256" key="6">
    <source>
        <dbReference type="ARBA" id="ARBA00022643"/>
    </source>
</evidence>
<dbReference type="PANTHER" id="PTHR42809:SF1">
    <property type="entry name" value="FLAVODOXIN 1"/>
    <property type="match status" value="1"/>
</dbReference>
<keyword evidence="6" id="KW-0288">FMN</keyword>
<dbReference type="InterPro" id="IPR029039">
    <property type="entry name" value="Flavoprotein-like_sf"/>
</dbReference>
<dbReference type="InterPro" id="IPR050619">
    <property type="entry name" value="Flavodoxin"/>
</dbReference>
<keyword evidence="5" id="KW-0285">Flavoprotein</keyword>
<keyword evidence="4" id="KW-0813">Transport</keyword>
<protein>
    <submittedName>
        <fullName evidence="9">Flavodoxin</fullName>
    </submittedName>
</protein>
<dbReference type="AlphaFoldDB" id="M5J4F3"/>
<accession>M5J4F3</accession>
<sequence length="149" mass="15928">MAQAKVLFASITGNNEDIADIVAEALENNGIATEVDDISMVEVSEILNYDICVICPYTYDEGSLPDEGLDFYEELADTDLNGLIFGVAGSGDTFYGDDYCKAVIDFDQQLAQANGTRGAAPVMINLAPDEDADIQKLDAFAAELAAKVQ</sequence>
<dbReference type="SUPFAM" id="SSF52218">
    <property type="entry name" value="Flavoproteins"/>
    <property type="match status" value="1"/>
</dbReference>
<keyword evidence="10" id="KW-1185">Reference proteome</keyword>
<evidence type="ECO:0000256" key="2">
    <source>
        <dbReference type="ARBA" id="ARBA00003297"/>
    </source>
</evidence>
<evidence type="ECO:0000256" key="1">
    <source>
        <dbReference type="ARBA" id="ARBA00001917"/>
    </source>
</evidence>
<comment type="similarity">
    <text evidence="3">Belongs to the flavodoxin family.</text>
</comment>
<evidence type="ECO:0000259" key="8">
    <source>
        <dbReference type="PROSITE" id="PS50902"/>
    </source>
</evidence>
<dbReference type="PATRIC" id="fig|1227363.6.peg.637"/>
<keyword evidence="7" id="KW-0249">Electron transport</keyword>
<evidence type="ECO:0000313" key="9">
    <source>
        <dbReference type="EMBL" id="EKW99143.1"/>
    </source>
</evidence>
<evidence type="ECO:0000313" key="10">
    <source>
        <dbReference type="Proteomes" id="UP000011912"/>
    </source>
</evidence>
<comment type="caution">
    <text evidence="9">The sequence shown here is derived from an EMBL/GenBank/DDBJ whole genome shotgun (WGS) entry which is preliminary data.</text>
</comment>
<comment type="cofactor">
    <cofactor evidence="1">
        <name>FMN</name>
        <dbReference type="ChEBI" id="CHEBI:58210"/>
    </cofactor>
</comment>
<dbReference type="GO" id="GO:0010181">
    <property type="term" value="F:FMN binding"/>
    <property type="evidence" value="ECO:0007669"/>
    <property type="project" value="InterPro"/>
</dbReference>
<dbReference type="EMBL" id="ANAG01000011">
    <property type="protein sequence ID" value="EKW99143.1"/>
    <property type="molecule type" value="Genomic_DNA"/>
</dbReference>
<dbReference type="PANTHER" id="PTHR42809">
    <property type="entry name" value="FLAVODOXIN 2"/>
    <property type="match status" value="1"/>
</dbReference>
<evidence type="ECO:0000256" key="4">
    <source>
        <dbReference type="ARBA" id="ARBA00022448"/>
    </source>
</evidence>
<dbReference type="STRING" id="1227363.D271_03260"/>
<evidence type="ECO:0000256" key="5">
    <source>
        <dbReference type="ARBA" id="ARBA00022630"/>
    </source>
</evidence>
<evidence type="ECO:0000256" key="3">
    <source>
        <dbReference type="ARBA" id="ARBA00005267"/>
    </source>
</evidence>
<dbReference type="Proteomes" id="UP000011912">
    <property type="component" value="Unassembled WGS sequence"/>
</dbReference>
<name>M5J4F3_9LACO</name>
<reference evidence="9 10" key="1">
    <citation type="journal article" date="2013" name="Genome Announc.">
        <title>Genome Sequence of Lactobacillus saerimneri 30a (Formerly Lactobacillus sp. Strain 30a), a Reference Lactic Acid Bacterium Strain Producing Biogenic Amines.</title>
        <authorList>
            <person name="Romano A."/>
            <person name="Trip H."/>
            <person name="Campbell-Sills H."/>
            <person name="Bouchez O."/>
            <person name="Sherman D."/>
            <person name="Lolkema J.S."/>
            <person name="Lucas P.M."/>
        </authorList>
    </citation>
    <scope>NUCLEOTIDE SEQUENCE [LARGE SCALE GENOMIC DNA]</scope>
    <source>
        <strain evidence="9 10">30a</strain>
    </source>
</reference>
<feature type="domain" description="Flavodoxin-like" evidence="8">
    <location>
        <begin position="4"/>
        <end position="145"/>
    </location>
</feature>
<dbReference type="InterPro" id="IPR008254">
    <property type="entry name" value="Flavodoxin/NO_synth"/>
</dbReference>
<proteinExistence type="inferred from homology"/>